<evidence type="ECO:0000259" key="7">
    <source>
        <dbReference type="PROSITE" id="PS51914"/>
    </source>
</evidence>
<protein>
    <recommendedName>
        <fullName evidence="1">Glucosidase 2 subunit beta</fullName>
    </recommendedName>
</protein>
<accession>A0A7S1KLC1</accession>
<dbReference type="AlphaFoldDB" id="A0A7S1KLC1"/>
<dbReference type="PANTHER" id="PTHR12630:SF1">
    <property type="entry name" value="GLUCOSIDASE 2 SUBUNIT BETA"/>
    <property type="match status" value="1"/>
</dbReference>
<evidence type="ECO:0000256" key="4">
    <source>
        <dbReference type="ARBA" id="ARBA00023157"/>
    </source>
</evidence>
<dbReference type="InterPro" id="IPR039794">
    <property type="entry name" value="Gtb1-like"/>
</dbReference>
<organism evidence="8">
    <name type="scientific">Percolomonas cosmopolitus</name>
    <dbReference type="NCBI Taxonomy" id="63605"/>
    <lineage>
        <taxon>Eukaryota</taxon>
        <taxon>Discoba</taxon>
        <taxon>Heterolobosea</taxon>
        <taxon>Tetramitia</taxon>
        <taxon>Eutetramitia</taxon>
        <taxon>Percolomonadidae</taxon>
        <taxon>Percolomonas</taxon>
    </lineage>
</organism>
<feature type="signal peptide" evidence="6">
    <location>
        <begin position="1"/>
        <end position="23"/>
    </location>
</feature>
<evidence type="ECO:0000256" key="6">
    <source>
        <dbReference type="SAM" id="SignalP"/>
    </source>
</evidence>
<dbReference type="GO" id="GO:0017177">
    <property type="term" value="C:glucosidase II complex"/>
    <property type="evidence" value="ECO:0007669"/>
    <property type="project" value="TreeGrafter"/>
</dbReference>
<name>A0A7S1KLC1_9EUKA</name>
<gene>
    <name evidence="8" type="ORF">PCOS0759_LOCUS789</name>
</gene>
<dbReference type="SUPFAM" id="SSF50911">
    <property type="entry name" value="Mannose 6-phosphate receptor domain"/>
    <property type="match status" value="1"/>
</dbReference>
<keyword evidence="4" id="KW-1015">Disulfide bond</keyword>
<dbReference type="PROSITE" id="PS51914">
    <property type="entry name" value="MRH"/>
    <property type="match status" value="1"/>
</dbReference>
<evidence type="ECO:0000256" key="5">
    <source>
        <dbReference type="SAM" id="MobiDB-lite"/>
    </source>
</evidence>
<dbReference type="Gene3D" id="2.70.130.10">
    <property type="entry name" value="Mannose-6-phosphate receptor binding domain"/>
    <property type="match status" value="1"/>
</dbReference>
<feature type="region of interest" description="Disordered" evidence="5">
    <location>
        <begin position="222"/>
        <end position="255"/>
    </location>
</feature>
<dbReference type="Pfam" id="PF12999">
    <property type="entry name" value="PRKCSH-like"/>
    <property type="match status" value="1"/>
</dbReference>
<dbReference type="EMBL" id="HBGD01000988">
    <property type="protein sequence ID" value="CAD9077557.1"/>
    <property type="molecule type" value="Transcribed_RNA"/>
</dbReference>
<dbReference type="InterPro" id="IPR028146">
    <property type="entry name" value="PRKCSH_N"/>
</dbReference>
<evidence type="ECO:0000256" key="3">
    <source>
        <dbReference type="ARBA" id="ARBA00022824"/>
    </source>
</evidence>
<evidence type="ECO:0000256" key="1">
    <source>
        <dbReference type="ARBA" id="ARBA00022387"/>
    </source>
</evidence>
<evidence type="ECO:0000256" key="2">
    <source>
        <dbReference type="ARBA" id="ARBA00022729"/>
    </source>
</evidence>
<dbReference type="InterPro" id="IPR036607">
    <property type="entry name" value="PRKCSH"/>
</dbReference>
<sequence>MTPPHYLTTKLLFLFSIVSSVFVSHICSESNVRGVRKEDLSTYTTLPFTCSTSQSLHSLSLINDNYCDCANCLDEPGTSASTLDPSSPRRHFYCENQGYIPKYIFNSFVNDGICDCCDGSDEYDLNGNGNVKCENTCQQKGNKIRTELKERIHRARLALDLRVDRYVRVAQEKLGGMRRELEQKEEELKLREPELDVLKDQKNLAEKQEEIQRRLLKEQLEKERGGQNVEIEQQKEEATGAEQTAAQADSTPSALSLEDQIHDTGAKVEQIKNSIEESPEIRDFKLDEAEKARAAFAAKEQEVSTLRSRITELKSTLDTDFGPDQAFFILKGQCFKLKDKNYEYELCPFDKSTQKDERGYGSTSLGKWGNYVGDETSADTSSHQKYRSWLMENGQGCWNGPNRSTRVNLHCGVDEKLTKVDEPSRCVYVMDFETPAACETEDLRNLEEELKKVS</sequence>
<dbReference type="InterPro" id="IPR009011">
    <property type="entry name" value="Man6P_isomerase_rcpt-bd_dom_sf"/>
</dbReference>
<feature type="domain" description="MRH" evidence="7">
    <location>
        <begin position="332"/>
        <end position="440"/>
    </location>
</feature>
<dbReference type="PANTHER" id="PTHR12630">
    <property type="entry name" value="N-LINKED OLIGOSACCHARIDE PROCESSING"/>
    <property type="match status" value="1"/>
</dbReference>
<keyword evidence="3" id="KW-0256">Endoplasmic reticulum</keyword>
<keyword evidence="2 6" id="KW-0732">Signal</keyword>
<dbReference type="GO" id="GO:0006491">
    <property type="term" value="P:N-glycan processing"/>
    <property type="evidence" value="ECO:0007669"/>
    <property type="project" value="TreeGrafter"/>
</dbReference>
<feature type="chain" id="PRO_5031362228" description="Glucosidase 2 subunit beta" evidence="6">
    <location>
        <begin position="24"/>
        <end position="454"/>
    </location>
</feature>
<evidence type="ECO:0000313" key="8">
    <source>
        <dbReference type="EMBL" id="CAD9077557.1"/>
    </source>
</evidence>
<proteinExistence type="predicted"/>
<dbReference type="Pfam" id="PF13015">
    <property type="entry name" value="PRKCSH_1"/>
    <property type="match status" value="1"/>
</dbReference>
<dbReference type="InterPro" id="IPR044865">
    <property type="entry name" value="MRH_dom"/>
</dbReference>
<reference evidence="8" key="1">
    <citation type="submission" date="2021-01" db="EMBL/GenBank/DDBJ databases">
        <authorList>
            <person name="Corre E."/>
            <person name="Pelletier E."/>
            <person name="Niang G."/>
            <person name="Scheremetjew M."/>
            <person name="Finn R."/>
            <person name="Kale V."/>
            <person name="Holt S."/>
            <person name="Cochrane G."/>
            <person name="Meng A."/>
            <person name="Brown T."/>
            <person name="Cohen L."/>
        </authorList>
    </citation>
    <scope>NUCLEOTIDE SEQUENCE</scope>
    <source>
        <strain evidence="8">WS</strain>
    </source>
</reference>